<dbReference type="SUPFAM" id="SSF48403">
    <property type="entry name" value="Ankyrin repeat"/>
    <property type="match status" value="1"/>
</dbReference>
<gene>
    <name evidence="16" type="ORF">PLOB_00016670</name>
</gene>
<evidence type="ECO:0000256" key="7">
    <source>
        <dbReference type="ARBA" id="ARBA00022737"/>
    </source>
</evidence>
<dbReference type="InterPro" id="IPR020859">
    <property type="entry name" value="ROC"/>
</dbReference>
<dbReference type="Gene3D" id="3.40.50.300">
    <property type="entry name" value="P-loop containing nucleotide triphosphate hydrolases"/>
    <property type="match status" value="2"/>
</dbReference>
<dbReference type="SMART" id="SM00220">
    <property type="entry name" value="S_TKc"/>
    <property type="match status" value="1"/>
</dbReference>
<keyword evidence="4" id="KW-0723">Serine/threonine-protein kinase</keyword>
<evidence type="ECO:0000313" key="17">
    <source>
        <dbReference type="Proteomes" id="UP001159405"/>
    </source>
</evidence>
<feature type="domain" description="Roc" evidence="15">
    <location>
        <begin position="563"/>
        <end position="764"/>
    </location>
</feature>
<dbReference type="InterPro" id="IPR008271">
    <property type="entry name" value="Ser/Thr_kinase_AS"/>
</dbReference>
<dbReference type="SMART" id="SM00369">
    <property type="entry name" value="LRR_TYP"/>
    <property type="match status" value="2"/>
</dbReference>
<dbReference type="InterPro" id="IPR036388">
    <property type="entry name" value="WH-like_DNA-bd_sf"/>
</dbReference>
<evidence type="ECO:0000256" key="3">
    <source>
        <dbReference type="ARBA" id="ARBA00012513"/>
    </source>
</evidence>
<feature type="domain" description="Protein kinase" evidence="14">
    <location>
        <begin position="1391"/>
        <end position="1634"/>
    </location>
</feature>
<dbReference type="Proteomes" id="UP001159405">
    <property type="component" value="Unassembled WGS sequence"/>
</dbReference>
<keyword evidence="5" id="KW-0433">Leucine-rich repeat</keyword>
<comment type="caution">
    <text evidence="16">The sequence shown here is derived from an EMBL/GenBank/DDBJ whole genome shotgun (WGS) entry which is preliminary data.</text>
</comment>
<keyword evidence="17" id="KW-1185">Reference proteome</keyword>
<dbReference type="InterPro" id="IPR051681">
    <property type="entry name" value="Ser/Thr_Kinases-Pseudokinases"/>
</dbReference>
<proteinExistence type="inferred from homology"/>
<name>A0ABN8NKE7_9CNID</name>
<evidence type="ECO:0000256" key="5">
    <source>
        <dbReference type="ARBA" id="ARBA00022614"/>
    </source>
</evidence>
<evidence type="ECO:0000259" key="15">
    <source>
        <dbReference type="PROSITE" id="PS51424"/>
    </source>
</evidence>
<evidence type="ECO:0000256" key="10">
    <source>
        <dbReference type="ARBA" id="ARBA00022840"/>
    </source>
</evidence>
<dbReference type="PROSITE" id="PS51420">
    <property type="entry name" value="RHO"/>
    <property type="match status" value="1"/>
</dbReference>
<comment type="catalytic activity">
    <reaction evidence="12">
        <text>L-seryl-[protein] + ATP = O-phospho-L-seryl-[protein] + ADP + H(+)</text>
        <dbReference type="Rhea" id="RHEA:17989"/>
        <dbReference type="Rhea" id="RHEA-COMP:9863"/>
        <dbReference type="Rhea" id="RHEA-COMP:11604"/>
        <dbReference type="ChEBI" id="CHEBI:15378"/>
        <dbReference type="ChEBI" id="CHEBI:29999"/>
        <dbReference type="ChEBI" id="CHEBI:30616"/>
        <dbReference type="ChEBI" id="CHEBI:83421"/>
        <dbReference type="ChEBI" id="CHEBI:456216"/>
        <dbReference type="EC" id="2.7.11.1"/>
    </reaction>
</comment>
<evidence type="ECO:0000256" key="11">
    <source>
        <dbReference type="ARBA" id="ARBA00047899"/>
    </source>
</evidence>
<dbReference type="InterPro" id="IPR003591">
    <property type="entry name" value="Leu-rich_rpt_typical-subtyp"/>
</dbReference>
<keyword evidence="7" id="KW-0677">Repeat</keyword>
<evidence type="ECO:0000256" key="1">
    <source>
        <dbReference type="ARBA" id="ARBA00001946"/>
    </source>
</evidence>
<dbReference type="Gene3D" id="1.10.510.10">
    <property type="entry name" value="Transferase(Phosphotransferase) domain 1"/>
    <property type="match status" value="1"/>
</dbReference>
<evidence type="ECO:0000256" key="2">
    <source>
        <dbReference type="ARBA" id="ARBA00005843"/>
    </source>
</evidence>
<sequence>MRTVKCVLVGDENADKRELFMKYVELMNAEVEPATDEIASSACADPLHEEINETLRNGEVTQDQDLKKIAERVESTHTHPNFRVIHSDAEKGSVSSIDSNQDSLEEWSGTVTVNGKYFFLEVFDARCNEAFDNIRPDVYADTDIFLVCFSVVRATSWDNVLSKWIPEIQEFRPITPFILVGTHTEWRELWDEKDPSRKPVYSVTGTGYAQQVGAVRYLEFSTCDNEVRQIFDAAILVSAMDRMELSAFSPDFDKEGSTLLHRAARRNHIPSLEALVDSIDVTAKDKEFNTALDAALKGNNLQAVRFLLESGCEMPTPPEPWKKVCEFWVNDSEDSDRVVNSEITEFTRQLTFFYTSASPRPLARILLIGQNGTDVAKFVNETVPMLPVRSLTIVNTEGLALFDFSQVQHCLESLTITNCDFGGIELPGTIYSITSLLSLCVVKCGLSRLSERLGDLKSLHRLRLSGNKIKKLPDTISRLQKLRHAHCDRNVLDNLPDTLGCLGSLETLNISHNKLEKLSPSLGLLTKLQNLWFTRNRLKFPPTHILNKGTESILEFLSDFLDDPVSNSQIKMVVVGESSVGKTAVIKALHHNRDWRIGGVGELDRTEGVEISSIDLMLLKLKVFDLAGDEALFSSHQLFLSENTLYQVVFDMSAFTVSKTSLSIYQLGRVELWLQVIYSRAPNSHVVLIGTHADHPNLTDEIRGRIREDIEMLLSKYRREHKRQFEGEAVPQCGLCEGTLVCEGFGGSTFYVQEKELPRASAVAPEPCVPHVVGYYEVSCQAQFPKNFLSSKNGSLQKLKVGVGSSAHVLLNTKVSSRIPQKCLYVRDRIQEMCNADSELKKWPLLTYERLREIANGCGVNQDFKLKALMTYFHSQGEILWYEDMPGIGDVIFVDPSWLSKQMCLLVRSHAGASSGLDGILRIDNLAKTWPGVPEGQRFSMLTLFRNLGLCVPLSETEDLVPFQLPIGRPDKDLWPPQPSEDDRQISSEFHFGFLPPTFFSDLTVAINRRSLPNSMEIEPTFYRFHMVFATTYLASMGCSLHCKEMTAHPLAENNVVHRVSIEAVPFEHKLKVIIRGSLPCCVLPDIRAAIKMVVDTRYPGTRYIRRIVCPACERSGFQTSALLSNFFSEGENFCSWGHPLGREADILAGDPPAVRPAPMLPPKTKGEVRLGVFFDEAGGVLEDRYCPRLLAVFPIGFQSAPFKNRLLVNSPLRDGYAVHFLCECPGYWHLTEGPGFRIPNIQEFLEVFGGRACKLLKLAFMLRENDPGSGSDMSRVPVKIVLGDIPKFRDILITDIQYLLEHYFVEFPDLRNTCTSFLQDDLKYLQSYEALSRGKMCKLLEISPDWWRVGPLVCTINKRTKEHLWLCEKHTVMLAQESVELIPRVDINDVKVIRLLGSGGFGSVFEAIHNNCKVALKKFHTNTRNKKAAMQSFEAEMHHEVLSLKHPNIVKVLAANVASSLEDQPCIIMEFVSTRNLQHVIDDAEEKIDFKRRVKFAYEVAIALEYVHENNIAHLDLKPANVLVTQEGNCKLADFGCCQIIQERPNTPSRSYLTGTFAYRAPELLKGESPSFKADVFSFGICLWQFWTREIPYKLQNHQIVIFRVVACNLRPEIPEGNDVDNRYRELMTSSWS</sequence>
<evidence type="ECO:0000256" key="4">
    <source>
        <dbReference type="ARBA" id="ARBA00022527"/>
    </source>
</evidence>
<dbReference type="Gene3D" id="1.25.40.20">
    <property type="entry name" value="Ankyrin repeat-containing domain"/>
    <property type="match status" value="1"/>
</dbReference>
<dbReference type="Gene3D" id="3.30.70.1390">
    <property type="entry name" value="ROC domain from the Parkinson's disease-associated leucine-rich repeat kinase 2"/>
    <property type="match status" value="1"/>
</dbReference>
<dbReference type="InterPro" id="IPR027417">
    <property type="entry name" value="P-loop_NTPase"/>
</dbReference>
<evidence type="ECO:0000256" key="13">
    <source>
        <dbReference type="PROSITE-ProRule" id="PRU10141"/>
    </source>
</evidence>
<feature type="binding site" evidence="13">
    <location>
        <position position="1418"/>
    </location>
    <ligand>
        <name>ATP</name>
        <dbReference type="ChEBI" id="CHEBI:30616"/>
    </ligand>
</feature>
<dbReference type="Pfam" id="PF00071">
    <property type="entry name" value="Ras"/>
    <property type="match status" value="1"/>
</dbReference>
<dbReference type="PANTHER" id="PTHR44329:SF285">
    <property type="entry name" value="V-MOS MOLONEY MURINE SARCOMA VIRAL ONCO HOMOLOG"/>
    <property type="match status" value="1"/>
</dbReference>
<dbReference type="InterPro" id="IPR001806">
    <property type="entry name" value="Small_GTPase"/>
</dbReference>
<dbReference type="PROSITE" id="PS00108">
    <property type="entry name" value="PROTEIN_KINASE_ST"/>
    <property type="match status" value="1"/>
</dbReference>
<dbReference type="InterPro" id="IPR017441">
    <property type="entry name" value="Protein_kinase_ATP_BS"/>
</dbReference>
<dbReference type="InterPro" id="IPR001611">
    <property type="entry name" value="Leu-rich_rpt"/>
</dbReference>
<dbReference type="EC" id="2.7.11.1" evidence="3"/>
<dbReference type="InterPro" id="IPR032171">
    <property type="entry name" value="COR-A"/>
</dbReference>
<dbReference type="Pfam" id="PF00069">
    <property type="entry name" value="Pkinase"/>
    <property type="match status" value="1"/>
</dbReference>
<dbReference type="SUPFAM" id="SSF52540">
    <property type="entry name" value="P-loop containing nucleoside triphosphate hydrolases"/>
    <property type="match status" value="2"/>
</dbReference>
<dbReference type="InterPro" id="IPR011009">
    <property type="entry name" value="Kinase-like_dom_sf"/>
</dbReference>
<evidence type="ECO:0000259" key="14">
    <source>
        <dbReference type="PROSITE" id="PS50011"/>
    </source>
</evidence>
<dbReference type="Pfam" id="PF23598">
    <property type="entry name" value="LRR_14"/>
    <property type="match status" value="1"/>
</dbReference>
<comment type="cofactor">
    <cofactor evidence="1">
        <name>Mg(2+)</name>
        <dbReference type="ChEBI" id="CHEBI:18420"/>
    </cofactor>
</comment>
<dbReference type="Pfam" id="PF16095">
    <property type="entry name" value="COR-A"/>
    <property type="match status" value="1"/>
</dbReference>
<evidence type="ECO:0000313" key="16">
    <source>
        <dbReference type="EMBL" id="CAH3107484.1"/>
    </source>
</evidence>
<dbReference type="InterPro" id="IPR055414">
    <property type="entry name" value="LRR_R13L4/SHOC2-like"/>
</dbReference>
<dbReference type="InterPro" id="IPR000719">
    <property type="entry name" value="Prot_kinase_dom"/>
</dbReference>
<keyword evidence="8 13" id="KW-0547">Nucleotide-binding</keyword>
<dbReference type="SMART" id="SM00248">
    <property type="entry name" value="ANK"/>
    <property type="match status" value="2"/>
</dbReference>
<evidence type="ECO:0000256" key="6">
    <source>
        <dbReference type="ARBA" id="ARBA00022679"/>
    </source>
</evidence>
<dbReference type="PANTHER" id="PTHR44329">
    <property type="entry name" value="SERINE/THREONINE-PROTEIN KINASE TNNI3K-RELATED"/>
    <property type="match status" value="1"/>
</dbReference>
<dbReference type="InterPro" id="IPR036770">
    <property type="entry name" value="Ankyrin_rpt-contain_sf"/>
</dbReference>
<organism evidence="16 17">
    <name type="scientific">Porites lobata</name>
    <dbReference type="NCBI Taxonomy" id="104759"/>
    <lineage>
        <taxon>Eukaryota</taxon>
        <taxon>Metazoa</taxon>
        <taxon>Cnidaria</taxon>
        <taxon>Anthozoa</taxon>
        <taxon>Hexacorallia</taxon>
        <taxon>Scleractinia</taxon>
        <taxon>Fungiina</taxon>
        <taxon>Poritidae</taxon>
        <taxon>Porites</taxon>
    </lineage>
</organism>
<evidence type="ECO:0000256" key="8">
    <source>
        <dbReference type="ARBA" id="ARBA00022741"/>
    </source>
</evidence>
<dbReference type="Gene3D" id="3.80.10.10">
    <property type="entry name" value="Ribonuclease Inhibitor"/>
    <property type="match status" value="1"/>
</dbReference>
<dbReference type="SMART" id="SM00174">
    <property type="entry name" value="RHO"/>
    <property type="match status" value="1"/>
</dbReference>
<feature type="non-terminal residue" evidence="16">
    <location>
        <position position="1634"/>
    </location>
</feature>
<dbReference type="PROSITE" id="PS51450">
    <property type="entry name" value="LRR"/>
    <property type="match status" value="2"/>
</dbReference>
<dbReference type="Pfam" id="PF12796">
    <property type="entry name" value="Ank_2"/>
    <property type="match status" value="1"/>
</dbReference>
<dbReference type="InterPro" id="IPR032675">
    <property type="entry name" value="LRR_dom_sf"/>
</dbReference>
<protein>
    <recommendedName>
        <fullName evidence="3">non-specific serine/threonine protein kinase</fullName>
        <ecNumber evidence="3">2.7.11.1</ecNumber>
    </recommendedName>
</protein>
<dbReference type="SUPFAM" id="SSF52058">
    <property type="entry name" value="L domain-like"/>
    <property type="match status" value="1"/>
</dbReference>
<reference evidence="16 17" key="1">
    <citation type="submission" date="2022-05" db="EMBL/GenBank/DDBJ databases">
        <authorList>
            <consortium name="Genoscope - CEA"/>
            <person name="William W."/>
        </authorList>
    </citation>
    <scope>NUCLEOTIDE SEQUENCE [LARGE SCALE GENOMIC DNA]</scope>
</reference>
<comment type="catalytic activity">
    <reaction evidence="11">
        <text>L-threonyl-[protein] + ATP = O-phospho-L-threonyl-[protein] + ADP + H(+)</text>
        <dbReference type="Rhea" id="RHEA:46608"/>
        <dbReference type="Rhea" id="RHEA-COMP:11060"/>
        <dbReference type="Rhea" id="RHEA-COMP:11605"/>
        <dbReference type="ChEBI" id="CHEBI:15378"/>
        <dbReference type="ChEBI" id="CHEBI:30013"/>
        <dbReference type="ChEBI" id="CHEBI:30616"/>
        <dbReference type="ChEBI" id="CHEBI:61977"/>
        <dbReference type="ChEBI" id="CHEBI:456216"/>
        <dbReference type="EC" id="2.7.11.1"/>
    </reaction>
</comment>
<evidence type="ECO:0000256" key="12">
    <source>
        <dbReference type="ARBA" id="ARBA00048679"/>
    </source>
</evidence>
<dbReference type="Gene3D" id="1.10.10.10">
    <property type="entry name" value="Winged helix-like DNA-binding domain superfamily/Winged helix DNA-binding domain"/>
    <property type="match status" value="1"/>
</dbReference>
<evidence type="ECO:0000256" key="9">
    <source>
        <dbReference type="ARBA" id="ARBA00022777"/>
    </source>
</evidence>
<dbReference type="PROSITE" id="PS51424">
    <property type="entry name" value="ROC"/>
    <property type="match status" value="1"/>
</dbReference>
<dbReference type="PROSITE" id="PS00107">
    <property type="entry name" value="PROTEIN_KINASE_ATP"/>
    <property type="match status" value="1"/>
</dbReference>
<dbReference type="PROSITE" id="PS50011">
    <property type="entry name" value="PROTEIN_KINASE_DOM"/>
    <property type="match status" value="1"/>
</dbReference>
<dbReference type="EMBL" id="CALNXK010000020">
    <property type="protein sequence ID" value="CAH3107484.1"/>
    <property type="molecule type" value="Genomic_DNA"/>
</dbReference>
<keyword evidence="10 13" id="KW-0067">ATP-binding</keyword>
<keyword evidence="9" id="KW-0418">Kinase</keyword>
<dbReference type="PRINTS" id="PR00449">
    <property type="entry name" value="RASTRNSFRMNG"/>
</dbReference>
<dbReference type="Pfam" id="PF08477">
    <property type="entry name" value="Roc"/>
    <property type="match status" value="1"/>
</dbReference>
<comment type="similarity">
    <text evidence="2">Belongs to the protein kinase superfamily. TKL Ser/Thr protein kinase family.</text>
</comment>
<keyword evidence="6" id="KW-0808">Transferase</keyword>
<dbReference type="InterPro" id="IPR002110">
    <property type="entry name" value="Ankyrin_rpt"/>
</dbReference>
<accession>A0ABN8NKE7</accession>
<dbReference type="SUPFAM" id="SSF56112">
    <property type="entry name" value="Protein kinase-like (PK-like)"/>
    <property type="match status" value="1"/>
</dbReference>